<keyword evidence="2" id="KW-0539">Nucleus</keyword>
<organism evidence="6 7">
    <name type="scientific">Kalanchoe fedtschenkoi</name>
    <name type="common">Lavender scallops</name>
    <name type="synonym">South American air plant</name>
    <dbReference type="NCBI Taxonomy" id="63787"/>
    <lineage>
        <taxon>Eukaryota</taxon>
        <taxon>Viridiplantae</taxon>
        <taxon>Streptophyta</taxon>
        <taxon>Embryophyta</taxon>
        <taxon>Tracheophyta</taxon>
        <taxon>Spermatophyta</taxon>
        <taxon>Magnoliopsida</taxon>
        <taxon>eudicotyledons</taxon>
        <taxon>Gunneridae</taxon>
        <taxon>Pentapetalae</taxon>
        <taxon>Saxifragales</taxon>
        <taxon>Crassulaceae</taxon>
        <taxon>Kalanchoe</taxon>
    </lineage>
</organism>
<dbReference type="Pfam" id="PF00249">
    <property type="entry name" value="Myb_DNA-binding"/>
    <property type="match status" value="1"/>
</dbReference>
<feature type="domain" description="HTH myb-type" evidence="5">
    <location>
        <begin position="391"/>
        <end position="442"/>
    </location>
</feature>
<dbReference type="GO" id="GO:0005634">
    <property type="term" value="C:nucleus"/>
    <property type="evidence" value="ECO:0007669"/>
    <property type="project" value="UniProtKB-SubCell"/>
</dbReference>
<dbReference type="SMART" id="SM00717">
    <property type="entry name" value="SANT"/>
    <property type="match status" value="1"/>
</dbReference>
<dbReference type="Proteomes" id="UP000594263">
    <property type="component" value="Unplaced"/>
</dbReference>
<feature type="domain" description="Myb-like" evidence="4">
    <location>
        <begin position="391"/>
        <end position="438"/>
    </location>
</feature>
<evidence type="ECO:0000259" key="4">
    <source>
        <dbReference type="PROSITE" id="PS50090"/>
    </source>
</evidence>
<evidence type="ECO:0000256" key="1">
    <source>
        <dbReference type="ARBA" id="ARBA00004123"/>
    </source>
</evidence>
<evidence type="ECO:0000256" key="3">
    <source>
        <dbReference type="SAM" id="MobiDB-lite"/>
    </source>
</evidence>
<dbReference type="AlphaFoldDB" id="A0A7N0ZXZ5"/>
<dbReference type="PROSITE" id="PS51294">
    <property type="entry name" value="HTH_MYB"/>
    <property type="match status" value="1"/>
</dbReference>
<feature type="region of interest" description="Disordered" evidence="3">
    <location>
        <begin position="365"/>
        <end position="384"/>
    </location>
</feature>
<keyword evidence="7" id="KW-1185">Reference proteome</keyword>
<dbReference type="InterPro" id="IPR001005">
    <property type="entry name" value="SANT/Myb"/>
</dbReference>
<comment type="subcellular location">
    <subcellularLocation>
        <location evidence="1">Nucleus</location>
    </subcellularLocation>
</comment>
<evidence type="ECO:0000313" key="7">
    <source>
        <dbReference type="Proteomes" id="UP000594263"/>
    </source>
</evidence>
<dbReference type="Gene3D" id="1.10.246.220">
    <property type="match status" value="1"/>
</dbReference>
<dbReference type="InterPro" id="IPR017930">
    <property type="entry name" value="Myb_dom"/>
</dbReference>
<feature type="region of interest" description="Disordered" evidence="3">
    <location>
        <begin position="272"/>
        <end position="294"/>
    </location>
</feature>
<evidence type="ECO:0000259" key="5">
    <source>
        <dbReference type="PROSITE" id="PS51294"/>
    </source>
</evidence>
<reference evidence="6" key="1">
    <citation type="submission" date="2021-01" db="UniProtKB">
        <authorList>
            <consortium name="EnsemblPlants"/>
        </authorList>
    </citation>
    <scope>IDENTIFICATION</scope>
</reference>
<name>A0A7N0ZXZ5_KALFE</name>
<dbReference type="EnsemblPlants" id="Kaladp0048s0034.1.v1.1">
    <property type="protein sequence ID" value="Kaladp0048s0034.1.v1.1"/>
    <property type="gene ID" value="Kaladp0048s0034.v1.1"/>
</dbReference>
<evidence type="ECO:0000256" key="2">
    <source>
        <dbReference type="ARBA" id="ARBA00023242"/>
    </source>
</evidence>
<dbReference type="PANTHER" id="PTHR47122">
    <property type="entry name" value="MYB-LIKE DNA-BINDING DOMAIN CONTAINING PROTEIN, EXPRESSED"/>
    <property type="match status" value="1"/>
</dbReference>
<dbReference type="CDD" id="cd11660">
    <property type="entry name" value="SANT_TRF"/>
    <property type="match status" value="1"/>
</dbReference>
<feature type="compositionally biased region" description="Basic and acidic residues" evidence="3">
    <location>
        <begin position="89"/>
        <end position="103"/>
    </location>
</feature>
<dbReference type="EnsemblPlants" id="Kaladp0048s0034.2.v1.1">
    <property type="protein sequence ID" value="Kaladp0048s0034.2.v1.1"/>
    <property type="gene ID" value="Kaladp0048s0034.v1.1"/>
</dbReference>
<feature type="compositionally biased region" description="Basic and acidic residues" evidence="3">
    <location>
        <begin position="282"/>
        <end position="294"/>
    </location>
</feature>
<accession>A0A7N0ZXZ5</accession>
<dbReference type="SUPFAM" id="SSF46689">
    <property type="entry name" value="Homeodomain-like"/>
    <property type="match status" value="1"/>
</dbReference>
<dbReference type="InterPro" id="IPR009057">
    <property type="entry name" value="Homeodomain-like_sf"/>
</dbReference>
<evidence type="ECO:0000313" key="6">
    <source>
        <dbReference type="EnsemblPlants" id="Kaladp0048s0034.1.v1.1"/>
    </source>
</evidence>
<protein>
    <submittedName>
        <fullName evidence="6">Uncharacterized protein</fullName>
    </submittedName>
</protein>
<dbReference type="Gramene" id="Kaladp0048s0034.1.v1.1">
    <property type="protein sequence ID" value="Kaladp0048s0034.1.v1.1"/>
    <property type="gene ID" value="Kaladp0048s0034.v1.1"/>
</dbReference>
<dbReference type="PROSITE" id="PS50090">
    <property type="entry name" value="MYB_LIKE"/>
    <property type="match status" value="1"/>
</dbReference>
<dbReference type="PANTHER" id="PTHR47122:SF8">
    <property type="entry name" value="MYB-LIKE DOMAIN-CONTAINING PROTEIN"/>
    <property type="match status" value="1"/>
</dbReference>
<sequence>MVDVPKDMSYRNNERDKRYTYELLEFKEYDTFPPIPEDELMGLEFLLAEPSCNDGLVEPFLGVCLPNSQKCFVTEDRRDHKKITNGTETSDRIPIHEDQHQEDNDGQVQGTDEGILLEMNNLPSICEDYLFDCKLGGELAMLDCDSSKKLLINQPNELRSDNGKEFDATIGYYCNSATEMLNKSMKKCRNLAIGSGPGWQSSAILSHIKTKSEVVSQGEEPLISDSVATFSSIVNDGSPHWRDNDAFFTKKRPRKRPMRFIDEYSKYHSVHANKRSGGLSKNSKEKTARAKSRYQDCLKQDVRERKQVSHNEYMTEAIQVPFGPLMLKECSRKKASVPLGHEDCSKAIVTFSGVNTITELSLAPSLDERSDDNDVGDVPRDKSGRKHNRYWSEYEITILIEGVAKYGVGRWTEIKRGLFPPTTRRTSVDLKDKWRNLLKASTAQLRSKNEGRRVTHQQVPQSVLRQVKELAVMHPYPKNPSPKNALTVRC</sequence>
<dbReference type="Gramene" id="Kaladp0048s0034.2.v1.1">
    <property type="protein sequence ID" value="Kaladp0048s0034.2.v1.1"/>
    <property type="gene ID" value="Kaladp0048s0034.v1.1"/>
</dbReference>
<feature type="region of interest" description="Disordered" evidence="3">
    <location>
        <begin position="82"/>
        <end position="109"/>
    </location>
</feature>
<proteinExistence type="predicted"/>